<evidence type="ECO:0000256" key="2">
    <source>
        <dbReference type="ARBA" id="ARBA00008520"/>
    </source>
</evidence>
<dbReference type="AlphaFoldDB" id="A0A4R2CEX3"/>
<proteinExistence type="inferred from homology"/>
<keyword evidence="5" id="KW-1185">Reference proteome</keyword>
<reference evidence="4 5" key="1">
    <citation type="submission" date="2019-03" db="EMBL/GenBank/DDBJ databases">
        <title>Genomic Encyclopedia of Type Strains, Phase IV (KMG-IV): sequencing the most valuable type-strain genomes for metagenomic binning, comparative biology and taxonomic classification.</title>
        <authorList>
            <person name="Goeker M."/>
        </authorList>
    </citation>
    <scope>NUCLEOTIDE SEQUENCE [LARGE SCALE GENOMIC DNA]</scope>
    <source>
        <strain evidence="4 5">DSM 18401</strain>
    </source>
</reference>
<dbReference type="GO" id="GO:0042597">
    <property type="term" value="C:periplasmic space"/>
    <property type="evidence" value="ECO:0007669"/>
    <property type="project" value="UniProtKB-SubCell"/>
</dbReference>
<dbReference type="PANTHER" id="PTHR43649:SF12">
    <property type="entry name" value="DIACETYLCHITOBIOSE BINDING PROTEIN DASA"/>
    <property type="match status" value="1"/>
</dbReference>
<evidence type="ECO:0000256" key="3">
    <source>
        <dbReference type="ARBA" id="ARBA00022764"/>
    </source>
</evidence>
<dbReference type="InterPro" id="IPR006311">
    <property type="entry name" value="TAT_signal"/>
</dbReference>
<dbReference type="InterPro" id="IPR006059">
    <property type="entry name" value="SBP"/>
</dbReference>
<dbReference type="SUPFAM" id="SSF53850">
    <property type="entry name" value="Periplasmic binding protein-like II"/>
    <property type="match status" value="1"/>
</dbReference>
<dbReference type="EMBL" id="SLVX01000017">
    <property type="protein sequence ID" value="TCN39377.1"/>
    <property type="molecule type" value="Genomic_DNA"/>
</dbReference>
<evidence type="ECO:0000256" key="1">
    <source>
        <dbReference type="ARBA" id="ARBA00004418"/>
    </source>
</evidence>
<keyword evidence="3" id="KW-0574">Periplasm</keyword>
<protein>
    <submittedName>
        <fullName evidence="4">Carbohydrate ABC transporter substrate-binding protein (CUT1 family)</fullName>
    </submittedName>
</protein>
<dbReference type="Proteomes" id="UP000295351">
    <property type="component" value="Unassembled WGS sequence"/>
</dbReference>
<dbReference type="InterPro" id="IPR050490">
    <property type="entry name" value="Bact_solute-bd_prot1"/>
</dbReference>
<dbReference type="CDD" id="cd13585">
    <property type="entry name" value="PBP2_TMBP_like"/>
    <property type="match status" value="1"/>
</dbReference>
<organism evidence="4 5">
    <name type="scientific">Shinella granuli</name>
    <dbReference type="NCBI Taxonomy" id="323621"/>
    <lineage>
        <taxon>Bacteria</taxon>
        <taxon>Pseudomonadati</taxon>
        <taxon>Pseudomonadota</taxon>
        <taxon>Alphaproteobacteria</taxon>
        <taxon>Hyphomicrobiales</taxon>
        <taxon>Rhizobiaceae</taxon>
        <taxon>Shinella</taxon>
    </lineage>
</organism>
<evidence type="ECO:0000313" key="5">
    <source>
        <dbReference type="Proteomes" id="UP000295351"/>
    </source>
</evidence>
<dbReference type="Pfam" id="PF01547">
    <property type="entry name" value="SBP_bac_1"/>
    <property type="match status" value="1"/>
</dbReference>
<dbReference type="PROSITE" id="PS51318">
    <property type="entry name" value="TAT"/>
    <property type="match status" value="1"/>
</dbReference>
<sequence length="442" mass="48342">MITRRQMLQGGVGAAAAMTFGIPRGVSAQILPGKPFAGSVVNILLPHASQFRAHEKRFAEFEELTGIKAVYNYVPYAQVRDKIAAEAVAGSSNYDVVCYQDSWGPSLSLYLEPIDAWLARDGVDMNSYPQAYKLGSEIGGKVFGLPIRGHPQMLFYRKDLLAEAGVEPPATWEDLVTAAKAVQDKSGVSGLAMYYGKGNGQQNLFLWLNYLWGKGGDLFTPDFTETRFTEPVAIEATQMYLDLLLKHKVAAPGSVQFAEDDAVNSVAQGKSAMVMVWWWVYSVLTSDKSTLKADQIGFAPMPKFAGGSPVSYALSLPFAVSALSKQKDAAWEFMKWVSRPELEQACVIDKSNPDTSDIVVTHTASFLDPKVNDANFGLHRVAAQSLEGSRIMPQLKEWPQIGTTLENTISDLATGAKPVKDGLDEAARDIDRILRRAGYRKG</sequence>
<dbReference type="PANTHER" id="PTHR43649">
    <property type="entry name" value="ARABINOSE-BINDING PROTEIN-RELATED"/>
    <property type="match status" value="1"/>
</dbReference>
<comment type="subcellular location">
    <subcellularLocation>
        <location evidence="1">Periplasm</location>
    </subcellularLocation>
</comment>
<accession>A0A4R2CEX3</accession>
<dbReference type="Gene3D" id="3.40.190.10">
    <property type="entry name" value="Periplasmic binding protein-like II"/>
    <property type="match status" value="2"/>
</dbReference>
<evidence type="ECO:0000313" key="4">
    <source>
        <dbReference type="EMBL" id="TCN39377.1"/>
    </source>
</evidence>
<comment type="caution">
    <text evidence="4">The sequence shown here is derived from an EMBL/GenBank/DDBJ whole genome shotgun (WGS) entry which is preliminary data.</text>
</comment>
<gene>
    <name evidence="4" type="ORF">EV665_1175</name>
</gene>
<name>A0A4R2CEX3_SHIGR</name>
<comment type="similarity">
    <text evidence="2">Belongs to the bacterial solute-binding protein 1 family.</text>
</comment>